<dbReference type="HAMAP" id="MF_02239">
    <property type="entry name" value="HemJ"/>
    <property type="match status" value="1"/>
</dbReference>
<comment type="subunit">
    <text evidence="14">Homodimer.</text>
</comment>
<dbReference type="EC" id="1.3.99.-" evidence="14 15"/>
<evidence type="ECO:0000256" key="4">
    <source>
        <dbReference type="ARBA" id="ARBA00017504"/>
    </source>
</evidence>
<evidence type="ECO:0000256" key="11">
    <source>
        <dbReference type="ARBA" id="ARBA00023004"/>
    </source>
</evidence>
<dbReference type="PANTHER" id="PTHR40255">
    <property type="entry name" value="UPF0093 MEMBRANE PROTEIN SLR1790"/>
    <property type="match status" value="1"/>
</dbReference>
<evidence type="ECO:0000256" key="1">
    <source>
        <dbReference type="ARBA" id="ARBA00004651"/>
    </source>
</evidence>
<sequence>MSEILVEYYSYFRFAHYIFFVSWMAMLFYQPRLYVYHAENMDKPEFVKVVEVMEYKMYHYIGWIALIGSFVTGALIILAIPDLLKSGYVHVKLTTVIVMAIYHLDLGRYMRLLKEKRCTKDGMFFRAYNEVPTVAMIVIIWMIVFKPF</sequence>
<feature type="transmembrane region" description="Helical" evidence="14">
    <location>
        <begin position="14"/>
        <end position="36"/>
    </location>
</feature>
<protein>
    <recommendedName>
        <fullName evidence="4 14">Protoporphyrinogen IX oxidase</fullName>
        <shortName evidence="14">PPO</shortName>
        <ecNumber evidence="14 15">1.3.99.-</ecNumber>
    </recommendedName>
</protein>
<feature type="transmembrane region" description="Helical" evidence="14">
    <location>
        <begin position="127"/>
        <end position="145"/>
    </location>
</feature>
<keyword evidence="10 14" id="KW-0560">Oxidoreductase</keyword>
<evidence type="ECO:0000256" key="10">
    <source>
        <dbReference type="ARBA" id="ARBA00023002"/>
    </source>
</evidence>
<comment type="caution">
    <text evidence="16">The sequence shown here is derived from an EMBL/GenBank/DDBJ whole genome shotgun (WGS) entry which is preliminary data.</text>
</comment>
<evidence type="ECO:0000256" key="15">
    <source>
        <dbReference type="PIRNR" id="PIRNR004638"/>
    </source>
</evidence>
<evidence type="ECO:0000256" key="2">
    <source>
        <dbReference type="ARBA" id="ARBA00005073"/>
    </source>
</evidence>
<evidence type="ECO:0000256" key="7">
    <source>
        <dbReference type="ARBA" id="ARBA00022692"/>
    </source>
</evidence>
<gene>
    <name evidence="16" type="ORF">LMG8286_01606</name>
</gene>
<evidence type="ECO:0000256" key="12">
    <source>
        <dbReference type="ARBA" id="ARBA00023136"/>
    </source>
</evidence>
<dbReference type="PANTHER" id="PTHR40255:SF1">
    <property type="entry name" value="PROTOPORPHYRINOGEN IX OXIDASE"/>
    <property type="match status" value="1"/>
</dbReference>
<dbReference type="RefSeq" id="WP_230057349.1">
    <property type="nucleotide sequence ID" value="NZ_CAJHOE010000005.1"/>
</dbReference>
<accession>A0ABM8Q889</accession>
<comment type="pathway">
    <text evidence="2 14 15">Porphyrin-containing compound metabolism; protoporphyrin-IX biosynthesis; protoporphyrin-IX from protoporphyrinogen-IX: step 1/1.</text>
</comment>
<keyword evidence="12 14" id="KW-0472">Membrane</keyword>
<keyword evidence="11 14" id="KW-0408">Iron</keyword>
<evidence type="ECO:0000256" key="6">
    <source>
        <dbReference type="ARBA" id="ARBA00022617"/>
    </source>
</evidence>
<name>A0ABM8Q889_9BACT</name>
<evidence type="ECO:0000256" key="13">
    <source>
        <dbReference type="ARBA" id="ARBA00048390"/>
    </source>
</evidence>
<keyword evidence="17" id="KW-1185">Reference proteome</keyword>
<dbReference type="Proteomes" id="UP000789359">
    <property type="component" value="Unassembled WGS sequence"/>
</dbReference>
<evidence type="ECO:0000256" key="9">
    <source>
        <dbReference type="ARBA" id="ARBA00022989"/>
    </source>
</evidence>
<dbReference type="PIRSF" id="PIRSF004638">
    <property type="entry name" value="UCP004638"/>
    <property type="match status" value="1"/>
</dbReference>
<dbReference type="EMBL" id="CAJHOE010000005">
    <property type="protein sequence ID" value="CAD7289015.1"/>
    <property type="molecule type" value="Genomic_DNA"/>
</dbReference>
<evidence type="ECO:0000256" key="8">
    <source>
        <dbReference type="ARBA" id="ARBA00022723"/>
    </source>
</evidence>
<organism evidence="16 17">
    <name type="scientific">Campylobacter suis</name>
    <dbReference type="NCBI Taxonomy" id="2790657"/>
    <lineage>
        <taxon>Bacteria</taxon>
        <taxon>Pseudomonadati</taxon>
        <taxon>Campylobacterota</taxon>
        <taxon>Epsilonproteobacteria</taxon>
        <taxon>Campylobacterales</taxon>
        <taxon>Campylobacteraceae</taxon>
        <taxon>Campylobacter</taxon>
    </lineage>
</organism>
<comment type="catalytic activity">
    <reaction evidence="13 14 15">
        <text>protoporphyrinogen IX + 3 A = protoporphyrin IX + 3 AH2</text>
        <dbReference type="Rhea" id="RHEA:62000"/>
        <dbReference type="ChEBI" id="CHEBI:13193"/>
        <dbReference type="ChEBI" id="CHEBI:17499"/>
        <dbReference type="ChEBI" id="CHEBI:57306"/>
        <dbReference type="ChEBI" id="CHEBI:57307"/>
    </reaction>
</comment>
<comment type="cofactor">
    <cofactor evidence="14 15">
        <name>heme b</name>
        <dbReference type="ChEBI" id="CHEBI:60344"/>
    </cofactor>
    <text evidence="14 15">Binds 1 heme b (iron(II)-protoporphyrin IX) group per subunit.</text>
</comment>
<reference evidence="16 17" key="1">
    <citation type="submission" date="2020-11" db="EMBL/GenBank/DDBJ databases">
        <authorList>
            <person name="Peeters C."/>
        </authorList>
    </citation>
    <scope>NUCLEOTIDE SEQUENCE [LARGE SCALE GENOMIC DNA]</scope>
    <source>
        <strain evidence="16 17">LMG 8286</strain>
    </source>
</reference>
<feature type="transmembrane region" description="Helical" evidence="14">
    <location>
        <begin position="57"/>
        <end position="81"/>
    </location>
</feature>
<feature type="binding site" description="axial binding residue" evidence="14">
    <location>
        <position position="16"/>
    </location>
    <ligand>
        <name>heme</name>
        <dbReference type="ChEBI" id="CHEBI:30413"/>
    </ligand>
    <ligandPart>
        <name>Fe</name>
        <dbReference type="ChEBI" id="CHEBI:18248"/>
    </ligandPart>
</feature>
<evidence type="ECO:0000256" key="3">
    <source>
        <dbReference type="ARBA" id="ARBA00006501"/>
    </source>
</evidence>
<keyword evidence="9 14" id="KW-1133">Transmembrane helix</keyword>
<evidence type="ECO:0000313" key="17">
    <source>
        <dbReference type="Proteomes" id="UP000789359"/>
    </source>
</evidence>
<evidence type="ECO:0000256" key="14">
    <source>
        <dbReference type="HAMAP-Rule" id="MF_02239"/>
    </source>
</evidence>
<comment type="similarity">
    <text evidence="3 14 15">Belongs to the HemJ family.</text>
</comment>
<evidence type="ECO:0000313" key="16">
    <source>
        <dbReference type="EMBL" id="CAD7289015.1"/>
    </source>
</evidence>
<evidence type="ECO:0000256" key="5">
    <source>
        <dbReference type="ARBA" id="ARBA00022475"/>
    </source>
</evidence>
<dbReference type="InterPro" id="IPR005265">
    <property type="entry name" value="HemJ-like"/>
</dbReference>
<feature type="transmembrane region" description="Helical" evidence="14">
    <location>
        <begin position="87"/>
        <end position="106"/>
    </location>
</feature>
<comment type="function">
    <text evidence="14 15">Catalyzes the oxidation of protoporphyrinogen IX to protoporphyrin IX.</text>
</comment>
<proteinExistence type="inferred from homology"/>
<keyword evidence="7 14" id="KW-0812">Transmembrane</keyword>
<keyword evidence="6 14" id="KW-0349">Heme</keyword>
<dbReference type="Pfam" id="PF03653">
    <property type="entry name" value="UPF0093"/>
    <property type="match status" value="1"/>
</dbReference>
<feature type="binding site" description="axial binding residue" evidence="14">
    <location>
        <position position="92"/>
    </location>
    <ligand>
        <name>heme</name>
        <dbReference type="ChEBI" id="CHEBI:30413"/>
    </ligand>
    <ligandPart>
        <name>Fe</name>
        <dbReference type="ChEBI" id="CHEBI:18248"/>
    </ligandPart>
</feature>
<comment type="subcellular location">
    <subcellularLocation>
        <location evidence="1 14">Cell membrane</location>
        <topology evidence="1 14">Multi-pass membrane protein</topology>
    </subcellularLocation>
</comment>
<keyword evidence="8 14" id="KW-0479">Metal-binding</keyword>
<keyword evidence="5 14" id="KW-1003">Cell membrane</keyword>